<dbReference type="EMBL" id="MCBT01000041">
    <property type="protein sequence ID" value="OEG73571.1"/>
    <property type="molecule type" value="Genomic_DNA"/>
</dbReference>
<proteinExistence type="predicted"/>
<name>A0A1E5ISM9_SHECO</name>
<keyword evidence="1" id="KW-0472">Membrane</keyword>
<feature type="transmembrane region" description="Helical" evidence="1">
    <location>
        <begin position="12"/>
        <end position="30"/>
    </location>
</feature>
<keyword evidence="1" id="KW-0812">Transmembrane</keyword>
<dbReference type="AlphaFoldDB" id="A0A1E5ISM9"/>
<dbReference type="Proteomes" id="UP000095230">
    <property type="component" value="Unassembled WGS sequence"/>
</dbReference>
<evidence type="ECO:0000256" key="1">
    <source>
        <dbReference type="SAM" id="Phobius"/>
    </source>
</evidence>
<sequence length="177" mass="20310">MSIIDEIAKAVFGFLIIGFIGWALFQLLILNKKLSDRIHEQNDQIAIIKLENVNLKASQTEIQKQFTVLTNLSDEQRKELVASKLSERLAVTDTELTKLKDLMLQTPEKAVKLERVQLKQEAEFKVLNGQIASLKDQYNTLQNLLYIFVGFIISVLLYLWRQSHVQNTHNKALKADS</sequence>
<accession>A0A1E5ISM9</accession>
<keyword evidence="1" id="KW-1133">Transmembrane helix</keyword>
<organism evidence="2 3">
    <name type="scientific">Shewanella colwelliana</name>
    <name type="common">Alteromonas colwelliana</name>
    <dbReference type="NCBI Taxonomy" id="23"/>
    <lineage>
        <taxon>Bacteria</taxon>
        <taxon>Pseudomonadati</taxon>
        <taxon>Pseudomonadota</taxon>
        <taxon>Gammaproteobacteria</taxon>
        <taxon>Alteromonadales</taxon>
        <taxon>Shewanellaceae</taxon>
        <taxon>Shewanella</taxon>
    </lineage>
</organism>
<feature type="transmembrane region" description="Helical" evidence="1">
    <location>
        <begin position="143"/>
        <end position="160"/>
    </location>
</feature>
<gene>
    <name evidence="2" type="ORF">BEL05_18515</name>
</gene>
<evidence type="ECO:0000313" key="2">
    <source>
        <dbReference type="EMBL" id="OEG73571.1"/>
    </source>
</evidence>
<protein>
    <submittedName>
        <fullName evidence="2">Uncharacterized protein</fullName>
    </submittedName>
</protein>
<dbReference type="RefSeq" id="WP_069671400.1">
    <property type="nucleotide sequence ID" value="NZ_MCBT01000041.1"/>
</dbReference>
<evidence type="ECO:0000313" key="3">
    <source>
        <dbReference type="Proteomes" id="UP000095230"/>
    </source>
</evidence>
<reference evidence="2 3" key="1">
    <citation type="submission" date="2016-07" db="EMBL/GenBank/DDBJ databases">
        <title>Whole-genome of two Shewanella species isolated from a digestive organ of sea cucumber Apostichopus japonicus Selenka 1867.</title>
        <authorList>
            <person name="Hong H.-H."/>
            <person name="Choi H."/>
            <person name="Cheon S."/>
            <person name="Oh J.-S."/>
            <person name="Lee H.-G."/>
            <person name="Park C."/>
        </authorList>
    </citation>
    <scope>NUCLEOTIDE SEQUENCE [LARGE SCALE GENOMIC DNA]</scope>
    <source>
        <strain evidence="2 3">CSB03KR</strain>
    </source>
</reference>
<comment type="caution">
    <text evidence="2">The sequence shown here is derived from an EMBL/GenBank/DDBJ whole genome shotgun (WGS) entry which is preliminary data.</text>
</comment>
<dbReference type="OrthoDB" id="9876620at2"/>